<dbReference type="InterPro" id="IPR000795">
    <property type="entry name" value="T_Tr_GTP-bd_dom"/>
</dbReference>
<dbReference type="CDD" id="cd16267">
    <property type="entry name" value="HBS1-like_II"/>
    <property type="match status" value="1"/>
</dbReference>
<reference evidence="13 14" key="1">
    <citation type="journal article" date="2016" name="Sci. Rep.">
        <title>Draft genome sequencing and secretome analysis of fungal phytopathogen Ascochyta rabiei provides insight into the necrotrophic effector repertoire.</title>
        <authorList>
            <person name="Verma S."/>
            <person name="Gazara R.K."/>
            <person name="Nizam S."/>
            <person name="Parween S."/>
            <person name="Chattopadhyay D."/>
            <person name="Verma P.K."/>
        </authorList>
    </citation>
    <scope>NUCLEOTIDE SEQUENCE [LARGE SCALE GENOMIC DNA]</scope>
    <source>
        <strain evidence="13 14">ArDII</strain>
    </source>
</reference>
<evidence type="ECO:0000313" key="13">
    <source>
        <dbReference type="EMBL" id="KZM24135.1"/>
    </source>
</evidence>
<dbReference type="Proteomes" id="UP000076837">
    <property type="component" value="Unassembled WGS sequence"/>
</dbReference>
<keyword evidence="3" id="KW-0547">Nucleotide-binding</keyword>
<dbReference type="PRINTS" id="PR00315">
    <property type="entry name" value="ELONGATNFCT"/>
</dbReference>
<evidence type="ECO:0000256" key="5">
    <source>
        <dbReference type="ARBA" id="ARBA00022845"/>
    </source>
</evidence>
<evidence type="ECO:0000256" key="8">
    <source>
        <dbReference type="ARBA" id="ARBA00049117"/>
    </source>
</evidence>
<feature type="domain" description="Tr-type G" evidence="12">
    <location>
        <begin position="415"/>
        <end position="638"/>
    </location>
</feature>
<organism evidence="13 14">
    <name type="scientific">Didymella rabiei</name>
    <name type="common">Chickpea ascochyta blight fungus</name>
    <name type="synonym">Mycosphaerella rabiei</name>
    <dbReference type="NCBI Taxonomy" id="5454"/>
    <lineage>
        <taxon>Eukaryota</taxon>
        <taxon>Fungi</taxon>
        <taxon>Dikarya</taxon>
        <taxon>Ascomycota</taxon>
        <taxon>Pezizomycotina</taxon>
        <taxon>Dothideomycetes</taxon>
        <taxon>Pleosporomycetidae</taxon>
        <taxon>Pleosporales</taxon>
        <taxon>Pleosporineae</taxon>
        <taxon>Didymellaceae</taxon>
        <taxon>Ascochyta</taxon>
    </lineage>
</organism>
<keyword evidence="6" id="KW-0648">Protein biosynthesis</keyword>
<dbReference type="GO" id="GO:0006417">
    <property type="term" value="P:regulation of translation"/>
    <property type="evidence" value="ECO:0007669"/>
    <property type="project" value="UniProtKB-KW"/>
</dbReference>
<dbReference type="InterPro" id="IPR027417">
    <property type="entry name" value="P-loop_NTPase"/>
</dbReference>
<dbReference type="GO" id="GO:1990533">
    <property type="term" value="C:Dom34-Hbs1 complex"/>
    <property type="evidence" value="ECO:0007669"/>
    <property type="project" value="UniProtKB-ARBA"/>
</dbReference>
<dbReference type="InterPro" id="IPR009000">
    <property type="entry name" value="Transl_B-barrel_sf"/>
</dbReference>
<dbReference type="Gene3D" id="3.40.50.300">
    <property type="entry name" value="P-loop containing nucleotide triphosphate hydrolases"/>
    <property type="match status" value="1"/>
</dbReference>
<feature type="region of interest" description="Disordered" evidence="11">
    <location>
        <begin position="89"/>
        <end position="118"/>
    </location>
</feature>
<comment type="subcellular location">
    <subcellularLocation>
        <location evidence="1">Cytoplasm</location>
    </subcellularLocation>
</comment>
<dbReference type="EMBL" id="JYNV01000173">
    <property type="protein sequence ID" value="KZM24135.1"/>
    <property type="molecule type" value="Genomic_DNA"/>
</dbReference>
<keyword evidence="5" id="KW-0810">Translation regulation</keyword>
<evidence type="ECO:0000256" key="11">
    <source>
        <dbReference type="SAM" id="MobiDB-lite"/>
    </source>
</evidence>
<evidence type="ECO:0000256" key="9">
    <source>
        <dbReference type="ARBA" id="ARBA00063537"/>
    </source>
</evidence>
<gene>
    <name evidence="13" type="ORF">ST47_g4716</name>
</gene>
<feature type="compositionally biased region" description="Acidic residues" evidence="11">
    <location>
        <begin position="9"/>
        <end position="20"/>
    </location>
</feature>
<accession>A0A163F472</accession>
<evidence type="ECO:0000259" key="12">
    <source>
        <dbReference type="PROSITE" id="PS51722"/>
    </source>
</evidence>
<dbReference type="PANTHER" id="PTHR23115">
    <property type="entry name" value="TRANSLATION FACTOR"/>
    <property type="match status" value="1"/>
</dbReference>
<evidence type="ECO:0000256" key="6">
    <source>
        <dbReference type="ARBA" id="ARBA00022917"/>
    </source>
</evidence>
<dbReference type="Gene3D" id="2.40.30.10">
    <property type="entry name" value="Translation factors"/>
    <property type="match status" value="2"/>
</dbReference>
<evidence type="ECO:0000256" key="3">
    <source>
        <dbReference type="ARBA" id="ARBA00022741"/>
    </source>
</evidence>
<dbReference type="InterPro" id="IPR015033">
    <property type="entry name" value="HBS1-like_N"/>
</dbReference>
<dbReference type="SUPFAM" id="SSF50447">
    <property type="entry name" value="Translation proteins"/>
    <property type="match status" value="1"/>
</dbReference>
<dbReference type="Pfam" id="PF00009">
    <property type="entry name" value="GTP_EFTU"/>
    <property type="match status" value="1"/>
</dbReference>
<evidence type="ECO:0000313" key="14">
    <source>
        <dbReference type="Proteomes" id="UP000076837"/>
    </source>
</evidence>
<sequence length="786" mass="85543">MQRTRNVGYDDDDLYDDDDDYYEEDEAEAMTADDKEQMRTSTASAREALGSAGSTISDAQIQEALWHYYYDVGKSVSYLKNKFAALPTAPKPDAQPKKDKPASRFDQAASAAGEKAPVPAGKQSLDLYSCVESAYPVAPQPPSAMPQPPITMPLPPTTMPLPPSAMPSIMHDFFADAPWANIPAHRRGVITVDQPCFRGGLLGGSSKLAALAAKRRKEREEAQAASNANAETDAAVAMLDKLTVKSRDATTAAAADRPSRIAKYTARKRSPSPKPEAPVVDTAPEPEAPKPAIEVEHPAQRATASMFASTLCGASHPSQPPQTLHQDYPAPYSHYKDYQNARPFEGPSPDDIVRAAQASKGAGTGRRTTPKKKKPAAAANGDRLADSVEKLAVDEPKVKSKNLNVLDELQKSGMKRMANFVVVGHVDHGKSTLMGRLLYDLKVIDQRSIDKLRKEAETIGKSSFALAWVMDETSEERSRGVTVDIATNYFETDTSRFTILDAPGHKDFIPNMISGSSQADFPVLVIDSSTNSFEAGLKGQTKEHILIARSMGMQHIIVAVNKMDTVAWSKGRFDEITKKMTAFLTEASFAEKRITFIPLAGLTGENVVNKIENPAADWYTGETLLEALERIELPQRQLEKPLRLSVADVFRGDMRSPLSISGRIDAGTLQVGDVILALPANETATIKSIEVQDAPVDWAVAGQIPTLHLTDIDPVHLRQGDMHVLPMPVEVFRSTLNSPGSIRVLSAKLNKFTGELERELPIEEGMRVVVRERGRTVGAGLMENVA</sequence>
<feature type="region of interest" description="Disordered" evidence="11">
    <location>
        <begin position="247"/>
        <end position="289"/>
    </location>
</feature>
<name>A0A163F472_DIDRA</name>
<dbReference type="PROSITE" id="PS51722">
    <property type="entry name" value="G_TR_2"/>
    <property type="match status" value="1"/>
</dbReference>
<protein>
    <recommendedName>
        <fullName evidence="10">Elongation factor 1 alpha-like protein</fullName>
    </recommendedName>
</protein>
<dbReference type="STRING" id="5454.A0A163F472"/>
<evidence type="ECO:0000256" key="2">
    <source>
        <dbReference type="ARBA" id="ARBA00022490"/>
    </source>
</evidence>
<dbReference type="FunFam" id="3.40.50.300:FF:000204">
    <property type="entry name" value="Translation elongation factor Tu"/>
    <property type="match status" value="1"/>
</dbReference>
<dbReference type="GO" id="GO:0005525">
    <property type="term" value="F:GTP binding"/>
    <property type="evidence" value="ECO:0007669"/>
    <property type="project" value="UniProtKB-KW"/>
</dbReference>
<feature type="region of interest" description="Disordered" evidence="11">
    <location>
        <begin position="311"/>
        <end position="382"/>
    </location>
</feature>
<dbReference type="InterPro" id="IPR050100">
    <property type="entry name" value="TRAFAC_GTPase_members"/>
</dbReference>
<comment type="caution">
    <text evidence="13">The sequence shown here is derived from an EMBL/GenBank/DDBJ whole genome shotgun (WGS) entry which is preliminary data.</text>
</comment>
<keyword evidence="14" id="KW-1185">Reference proteome</keyword>
<keyword evidence="4" id="KW-0378">Hydrolase</keyword>
<proteinExistence type="predicted"/>
<dbReference type="Pfam" id="PF08938">
    <property type="entry name" value="HBS1_N"/>
    <property type="match status" value="1"/>
</dbReference>
<keyword evidence="7" id="KW-0342">GTP-binding</keyword>
<comment type="catalytic activity">
    <reaction evidence="8">
        <text>GTP + H2O = GDP + phosphate + H(+)</text>
        <dbReference type="Rhea" id="RHEA:19669"/>
        <dbReference type="ChEBI" id="CHEBI:15377"/>
        <dbReference type="ChEBI" id="CHEBI:15378"/>
        <dbReference type="ChEBI" id="CHEBI:37565"/>
        <dbReference type="ChEBI" id="CHEBI:43474"/>
        <dbReference type="ChEBI" id="CHEBI:58189"/>
    </reaction>
    <physiologicalReaction direction="left-to-right" evidence="8">
        <dbReference type="Rhea" id="RHEA:19670"/>
    </physiologicalReaction>
</comment>
<keyword evidence="2" id="KW-0963">Cytoplasm</keyword>
<evidence type="ECO:0000256" key="4">
    <source>
        <dbReference type="ARBA" id="ARBA00022801"/>
    </source>
</evidence>
<comment type="subunit">
    <text evidence="9">Component of the Dom34-Hbs1 complex, also named Pelota-HBS1L complex, composed of dom34 and hbs1.</text>
</comment>
<evidence type="ECO:0000256" key="1">
    <source>
        <dbReference type="ARBA" id="ARBA00004496"/>
    </source>
</evidence>
<feature type="region of interest" description="Disordered" evidence="11">
    <location>
        <begin position="1"/>
        <end position="20"/>
    </location>
</feature>
<dbReference type="GO" id="GO:0002184">
    <property type="term" value="P:cytoplasmic translational termination"/>
    <property type="evidence" value="ECO:0007669"/>
    <property type="project" value="UniProtKB-ARBA"/>
</dbReference>
<dbReference type="GO" id="GO:0005829">
    <property type="term" value="C:cytosol"/>
    <property type="evidence" value="ECO:0007669"/>
    <property type="project" value="GOC"/>
</dbReference>
<dbReference type="SUPFAM" id="SSF52540">
    <property type="entry name" value="P-loop containing nucleoside triphosphate hydrolases"/>
    <property type="match status" value="1"/>
</dbReference>
<dbReference type="AlphaFoldDB" id="A0A163F472"/>
<dbReference type="CDD" id="cd01883">
    <property type="entry name" value="EF1_alpha"/>
    <property type="match status" value="1"/>
</dbReference>
<evidence type="ECO:0000256" key="10">
    <source>
        <dbReference type="ARBA" id="ARBA00074866"/>
    </source>
</evidence>
<dbReference type="GO" id="GO:0003924">
    <property type="term" value="F:GTPase activity"/>
    <property type="evidence" value="ECO:0007669"/>
    <property type="project" value="InterPro"/>
</dbReference>
<dbReference type="FunFam" id="2.40.30.10:FF:000020">
    <property type="entry name" value="Translation elongation factor EF-1"/>
    <property type="match status" value="1"/>
</dbReference>
<feature type="region of interest" description="Disordered" evidence="11">
    <location>
        <begin position="27"/>
        <end position="54"/>
    </location>
</feature>
<feature type="compositionally biased region" description="Basic and acidic residues" evidence="11">
    <location>
        <begin position="94"/>
        <end position="103"/>
    </location>
</feature>
<evidence type="ECO:0000256" key="7">
    <source>
        <dbReference type="ARBA" id="ARBA00023134"/>
    </source>
</evidence>